<dbReference type="InterPro" id="IPR018200">
    <property type="entry name" value="USP_CS"/>
</dbReference>
<comment type="catalytic activity">
    <reaction evidence="1">
        <text>Thiol-dependent hydrolysis of ester, thioester, amide, peptide and isopeptide bonds formed by the C-terminal Gly of ubiquitin (a 76-residue protein attached to proteins as an intracellular targeting signal).</text>
        <dbReference type="EC" id="3.4.19.12"/>
    </reaction>
</comment>
<evidence type="ECO:0000259" key="4">
    <source>
        <dbReference type="PROSITE" id="PS50235"/>
    </source>
</evidence>
<comment type="caution">
    <text evidence="5">The sequence shown here is derived from an EMBL/GenBank/DDBJ whole genome shotgun (WGS) entry which is preliminary data.</text>
</comment>
<dbReference type="SUPFAM" id="SSF54001">
    <property type="entry name" value="Cysteine proteinases"/>
    <property type="match status" value="1"/>
</dbReference>
<reference evidence="5" key="1">
    <citation type="submission" date="2022-07" db="EMBL/GenBank/DDBJ databases">
        <title>Chromosome-level genome of Muraenolepis orangiensis.</title>
        <authorList>
            <person name="Kim J."/>
        </authorList>
    </citation>
    <scope>NUCLEOTIDE SEQUENCE</scope>
    <source>
        <strain evidence="5">KU_S4_2022</strain>
        <tissue evidence="5">Muscle</tissue>
    </source>
</reference>
<evidence type="ECO:0000256" key="2">
    <source>
        <dbReference type="ARBA" id="ARBA00012759"/>
    </source>
</evidence>
<sequence length="351" mass="39201">MPGATGGNAEGSCQALCQVLISQNGLQRETTDISQSVLYTSLMGLLLVTDKEKEQLNLGSGRVGLRNVGNTCFLNAVVQCLSHTPGLRDYCLLKSYRQEKSSKEDAKLMEAFSQVLAGLWDADGGENTVVNPRQFYSTFKETVPCFSGYSQQDAQEFLRFLLDRLHNEINRHSCVRRPGKEPVQKYAKFRLSEEAAAMWKKHLERDDSRIVDLFSGQLRSSLHCSVCSHYSNTFDVFCDLSLPMPKRSSLGGGVSLRDCLDLFSQEERLDQENAPVGPQPVVGAVLYDLYAVCNHSGTVNMGHYTACCREDDGWCFYNDSSVTPVSESQLQTNQAYVLFYQRSNSNSTLRK</sequence>
<proteinExistence type="predicted"/>
<dbReference type="OrthoDB" id="265306at2759"/>
<keyword evidence="3" id="KW-0378">Hydrolase</keyword>
<evidence type="ECO:0000313" key="5">
    <source>
        <dbReference type="EMBL" id="KAJ3586748.1"/>
    </source>
</evidence>
<dbReference type="GO" id="GO:0016579">
    <property type="term" value="P:protein deubiquitination"/>
    <property type="evidence" value="ECO:0007669"/>
    <property type="project" value="InterPro"/>
</dbReference>
<evidence type="ECO:0000313" key="6">
    <source>
        <dbReference type="Proteomes" id="UP001148018"/>
    </source>
</evidence>
<dbReference type="Gene3D" id="3.90.70.10">
    <property type="entry name" value="Cysteine proteinases"/>
    <property type="match status" value="2"/>
</dbReference>
<dbReference type="InterPro" id="IPR001394">
    <property type="entry name" value="Peptidase_C19_UCH"/>
</dbReference>
<keyword evidence="6" id="KW-1185">Reference proteome</keyword>
<dbReference type="CDD" id="cd02674">
    <property type="entry name" value="Peptidase_C19R"/>
    <property type="match status" value="1"/>
</dbReference>
<gene>
    <name evidence="5" type="ORF">NHX12_013142</name>
</gene>
<dbReference type="PROSITE" id="PS00972">
    <property type="entry name" value="USP_1"/>
    <property type="match status" value="1"/>
</dbReference>
<dbReference type="PROSITE" id="PS50235">
    <property type="entry name" value="USP_3"/>
    <property type="match status" value="1"/>
</dbReference>
<name>A0A9Q0DE24_9TELE</name>
<feature type="domain" description="USP" evidence="4">
    <location>
        <begin position="63"/>
        <end position="343"/>
    </location>
</feature>
<accession>A0A9Q0DE24</accession>
<dbReference type="InterPro" id="IPR050185">
    <property type="entry name" value="Ub_carboxyl-term_hydrolase"/>
</dbReference>
<dbReference type="PANTHER" id="PTHR21646:SF6">
    <property type="entry name" value="UBIQUITIN CARBOXYL-TERMINAL HYDROLASE 21"/>
    <property type="match status" value="1"/>
</dbReference>
<dbReference type="PROSITE" id="PS00973">
    <property type="entry name" value="USP_2"/>
    <property type="match status" value="1"/>
</dbReference>
<dbReference type="GO" id="GO:0004843">
    <property type="term" value="F:cysteine-type deubiquitinase activity"/>
    <property type="evidence" value="ECO:0007669"/>
    <property type="project" value="UniProtKB-EC"/>
</dbReference>
<organism evidence="5 6">
    <name type="scientific">Muraenolepis orangiensis</name>
    <name type="common">Patagonian moray cod</name>
    <dbReference type="NCBI Taxonomy" id="630683"/>
    <lineage>
        <taxon>Eukaryota</taxon>
        <taxon>Metazoa</taxon>
        <taxon>Chordata</taxon>
        <taxon>Craniata</taxon>
        <taxon>Vertebrata</taxon>
        <taxon>Euteleostomi</taxon>
        <taxon>Actinopterygii</taxon>
        <taxon>Neopterygii</taxon>
        <taxon>Teleostei</taxon>
        <taxon>Neoteleostei</taxon>
        <taxon>Acanthomorphata</taxon>
        <taxon>Zeiogadaria</taxon>
        <taxon>Gadariae</taxon>
        <taxon>Gadiformes</taxon>
        <taxon>Muraenolepidoidei</taxon>
        <taxon>Muraenolepididae</taxon>
        <taxon>Muraenolepis</taxon>
    </lineage>
</organism>
<dbReference type="InterPro" id="IPR038765">
    <property type="entry name" value="Papain-like_cys_pep_sf"/>
</dbReference>
<dbReference type="EC" id="3.4.19.12" evidence="2"/>
<dbReference type="Pfam" id="PF00443">
    <property type="entry name" value="UCH"/>
    <property type="match status" value="1"/>
</dbReference>
<dbReference type="InterPro" id="IPR028889">
    <property type="entry name" value="USP"/>
</dbReference>
<dbReference type="PANTHER" id="PTHR21646">
    <property type="entry name" value="UBIQUITIN CARBOXYL-TERMINAL HYDROLASE"/>
    <property type="match status" value="1"/>
</dbReference>
<dbReference type="Proteomes" id="UP001148018">
    <property type="component" value="Unassembled WGS sequence"/>
</dbReference>
<evidence type="ECO:0000256" key="1">
    <source>
        <dbReference type="ARBA" id="ARBA00000707"/>
    </source>
</evidence>
<evidence type="ECO:0000256" key="3">
    <source>
        <dbReference type="ARBA" id="ARBA00022801"/>
    </source>
</evidence>
<protein>
    <recommendedName>
        <fullName evidence="2">ubiquitinyl hydrolase 1</fullName>
        <ecNumber evidence="2">3.4.19.12</ecNumber>
    </recommendedName>
</protein>
<dbReference type="EMBL" id="JANIIK010000117">
    <property type="protein sequence ID" value="KAJ3586748.1"/>
    <property type="molecule type" value="Genomic_DNA"/>
</dbReference>
<dbReference type="AlphaFoldDB" id="A0A9Q0DE24"/>